<reference evidence="3" key="1">
    <citation type="journal article" date="2014" name="Proc. Natl. Acad. Sci. U.S.A.">
        <title>Extensive sampling of basidiomycete genomes demonstrates inadequacy of the white-rot/brown-rot paradigm for wood decay fungi.</title>
        <authorList>
            <person name="Riley R."/>
            <person name="Salamov A.A."/>
            <person name="Brown D.W."/>
            <person name="Nagy L.G."/>
            <person name="Floudas D."/>
            <person name="Held B.W."/>
            <person name="Levasseur A."/>
            <person name="Lombard V."/>
            <person name="Morin E."/>
            <person name="Otillar R."/>
            <person name="Lindquist E.A."/>
            <person name="Sun H."/>
            <person name="LaButti K.M."/>
            <person name="Schmutz J."/>
            <person name="Jabbour D."/>
            <person name="Luo H."/>
            <person name="Baker S.E."/>
            <person name="Pisabarro A.G."/>
            <person name="Walton J.D."/>
            <person name="Blanchette R.A."/>
            <person name="Henrissat B."/>
            <person name="Martin F."/>
            <person name="Cullen D."/>
            <person name="Hibbett D.S."/>
            <person name="Grigoriev I.V."/>
        </authorList>
    </citation>
    <scope>NUCLEOTIDE SEQUENCE [LARGE SCALE GENOMIC DNA]</scope>
    <source>
        <strain evidence="3">MUCL 33604</strain>
    </source>
</reference>
<protein>
    <submittedName>
        <fullName evidence="2">Uncharacterized protein</fullName>
    </submittedName>
</protein>
<feature type="compositionally biased region" description="Acidic residues" evidence="1">
    <location>
        <begin position="137"/>
        <end position="148"/>
    </location>
</feature>
<dbReference type="AlphaFoldDB" id="A0A067PA16"/>
<evidence type="ECO:0000256" key="1">
    <source>
        <dbReference type="SAM" id="MobiDB-lite"/>
    </source>
</evidence>
<proteinExistence type="predicted"/>
<evidence type="ECO:0000313" key="3">
    <source>
        <dbReference type="Proteomes" id="UP000027265"/>
    </source>
</evidence>
<dbReference type="EMBL" id="KL197757">
    <property type="protein sequence ID" value="KDQ50670.1"/>
    <property type="molecule type" value="Genomic_DNA"/>
</dbReference>
<keyword evidence="3" id="KW-1185">Reference proteome</keyword>
<feature type="region of interest" description="Disordered" evidence="1">
    <location>
        <begin position="137"/>
        <end position="169"/>
    </location>
</feature>
<evidence type="ECO:0000313" key="2">
    <source>
        <dbReference type="EMBL" id="KDQ50670.1"/>
    </source>
</evidence>
<dbReference type="HOGENOM" id="CLU_676377_0_0_1"/>
<dbReference type="Proteomes" id="UP000027265">
    <property type="component" value="Unassembled WGS sequence"/>
</dbReference>
<sequence>MTDLTMSRRTSRHKRGMEISVDFTPLPNRKDKKCKNSKPKTIGKVVYINKNGLDAITFLQTLLYHLRRSDLLPQYQLDDPDPDSFKFITSYTIPHQVTSQMTIESESDYDTFMEMLKKKLEKAEVKIFIVERMFERPDEDDDDEEDEEGGLRVKKKKKVEPTPEEEEQGQIIEQLQLEHRCGDANCLHSLCFASHATSLHDHIHLTFAHLRQWASGIQSGQDGVDLQHPLNTKIFDIGRQNFDILTQCRNALNGNSSNNQPPISIHFNGFAQAFASLGPQQAQRAPALQALQYVLPPHLTCEQALDKLPRMGLADFCDLYDLNLEIENKLATIKITGPHSLSFVKDLALQTHGLLIGEIASIRDAERRWFVSAEGMP</sequence>
<dbReference type="InParanoid" id="A0A067PA16"/>
<gene>
    <name evidence="2" type="ORF">JAAARDRAFT_51177</name>
</gene>
<organism evidence="2 3">
    <name type="scientific">Jaapia argillacea MUCL 33604</name>
    <dbReference type="NCBI Taxonomy" id="933084"/>
    <lineage>
        <taxon>Eukaryota</taxon>
        <taxon>Fungi</taxon>
        <taxon>Dikarya</taxon>
        <taxon>Basidiomycota</taxon>
        <taxon>Agaricomycotina</taxon>
        <taxon>Agaricomycetes</taxon>
        <taxon>Agaricomycetidae</taxon>
        <taxon>Jaapiales</taxon>
        <taxon>Jaapiaceae</taxon>
        <taxon>Jaapia</taxon>
    </lineage>
</organism>
<accession>A0A067PA16</accession>
<name>A0A067PA16_9AGAM</name>
<dbReference type="OrthoDB" id="3269111at2759"/>